<gene>
    <name evidence="3" type="ORF">F2Q70_00035710</name>
</gene>
<comment type="caution">
    <text evidence="3">The sequence shown here is derived from an EMBL/GenBank/DDBJ whole genome shotgun (WGS) entry which is preliminary data.</text>
</comment>
<reference evidence="3" key="1">
    <citation type="submission" date="2019-12" db="EMBL/GenBank/DDBJ databases">
        <title>Genome sequencing and annotation of Brassica cretica.</title>
        <authorList>
            <person name="Studholme D.J."/>
            <person name="Sarris P.F."/>
        </authorList>
    </citation>
    <scope>NUCLEOTIDE SEQUENCE</scope>
    <source>
        <strain evidence="3">PFS-102/07</strain>
        <tissue evidence="3">Leaf</tissue>
    </source>
</reference>
<evidence type="ECO:0000313" key="3">
    <source>
        <dbReference type="EMBL" id="KAF2587502.1"/>
    </source>
</evidence>
<protein>
    <submittedName>
        <fullName evidence="3">Uncharacterized protein</fullName>
    </submittedName>
</protein>
<proteinExistence type="inferred from homology"/>
<dbReference type="PANTHER" id="PTHR12634">
    <property type="entry name" value="SIT4 YEAST -ASSOCIATING PROTEIN-RELATED"/>
    <property type="match status" value="1"/>
</dbReference>
<accession>A0A8S9JZS7</accession>
<dbReference type="GO" id="GO:0019888">
    <property type="term" value="F:protein phosphatase regulator activity"/>
    <property type="evidence" value="ECO:0007669"/>
    <property type="project" value="TreeGrafter"/>
</dbReference>
<name>A0A8S9JZS7_BRACR</name>
<dbReference type="EMBL" id="QGKY02000246">
    <property type="protein sequence ID" value="KAF2587502.1"/>
    <property type="molecule type" value="Genomic_DNA"/>
</dbReference>
<dbReference type="AlphaFoldDB" id="A0A8S9JZS7"/>
<comment type="similarity">
    <text evidence="1">Belongs to the SAPS family.</text>
</comment>
<evidence type="ECO:0000256" key="2">
    <source>
        <dbReference type="SAM" id="MobiDB-lite"/>
    </source>
</evidence>
<organism evidence="3">
    <name type="scientific">Brassica cretica</name>
    <name type="common">Mustard</name>
    <dbReference type="NCBI Taxonomy" id="69181"/>
    <lineage>
        <taxon>Eukaryota</taxon>
        <taxon>Viridiplantae</taxon>
        <taxon>Streptophyta</taxon>
        <taxon>Embryophyta</taxon>
        <taxon>Tracheophyta</taxon>
        <taxon>Spermatophyta</taxon>
        <taxon>Magnoliopsida</taxon>
        <taxon>eudicotyledons</taxon>
        <taxon>Gunneridae</taxon>
        <taxon>Pentapetalae</taxon>
        <taxon>rosids</taxon>
        <taxon>malvids</taxon>
        <taxon>Brassicales</taxon>
        <taxon>Brassicaceae</taxon>
        <taxon>Brassiceae</taxon>
        <taxon>Brassica</taxon>
    </lineage>
</organism>
<evidence type="ECO:0000256" key="1">
    <source>
        <dbReference type="ARBA" id="ARBA00006180"/>
    </source>
</evidence>
<feature type="compositionally biased region" description="Polar residues" evidence="2">
    <location>
        <begin position="196"/>
        <end position="220"/>
    </location>
</feature>
<dbReference type="GO" id="GO:0019903">
    <property type="term" value="F:protein phosphatase binding"/>
    <property type="evidence" value="ECO:0007669"/>
    <property type="project" value="InterPro"/>
</dbReference>
<feature type="region of interest" description="Disordered" evidence="2">
    <location>
        <begin position="196"/>
        <end position="223"/>
    </location>
</feature>
<dbReference type="PANTHER" id="PTHR12634:SF35">
    <property type="entry name" value="SIT4 PHOSPHATASE-ASSOCIATED FAMILY PROTEIN"/>
    <property type="match status" value="1"/>
</dbReference>
<dbReference type="Pfam" id="PF04499">
    <property type="entry name" value="SAPS"/>
    <property type="match status" value="2"/>
</dbReference>
<dbReference type="InterPro" id="IPR007587">
    <property type="entry name" value="SAPS"/>
</dbReference>
<sequence>MEILIRLVGADDHVYPNHMDVMQWLADSNLLEMVVDKLSPSNFLEGHANAAETLCTIAQNAPSPLATKLSSSSFVARIFGVATDPSRTRSLRSDRTVSDIDQRILIRLVGADDHVYPNHMDVMQWLADSNLLEMVVDKLSPSNFLEGHANAAETLCTIAQNAPSPLATKLSSSSFVARIFGDPQSKSSLVHTLSATDTYPNRPRTSSSMAIGPHTSQARSLRSDRARTRLGRYVATELKPRPGRYVVTELA</sequence>